<protein>
    <submittedName>
        <fullName evidence="1">UPF0420 protein C16orf58-like protein</fullName>
    </submittedName>
</protein>
<accession>A0A1R3HBG9</accession>
<proteinExistence type="predicted"/>
<evidence type="ECO:0000313" key="1">
    <source>
        <dbReference type="EMBL" id="OMO67690.1"/>
    </source>
</evidence>
<evidence type="ECO:0000313" key="2">
    <source>
        <dbReference type="Proteomes" id="UP000187203"/>
    </source>
</evidence>
<comment type="caution">
    <text evidence="1">The sequence shown here is derived from an EMBL/GenBank/DDBJ whole genome shotgun (WGS) entry which is preliminary data.</text>
</comment>
<gene>
    <name evidence="1" type="ORF">COLO4_30034</name>
</gene>
<dbReference type="EMBL" id="AWUE01020576">
    <property type="protein sequence ID" value="OMO67690.1"/>
    <property type="molecule type" value="Genomic_DNA"/>
</dbReference>
<dbReference type="Proteomes" id="UP000187203">
    <property type="component" value="Unassembled WGS sequence"/>
</dbReference>
<reference evidence="2" key="1">
    <citation type="submission" date="2013-09" db="EMBL/GenBank/DDBJ databases">
        <title>Corchorus olitorius genome sequencing.</title>
        <authorList>
            <person name="Alam M."/>
            <person name="Haque M.S."/>
            <person name="Islam M.S."/>
            <person name="Emdad E.M."/>
            <person name="Islam M.M."/>
            <person name="Ahmed B."/>
            <person name="Halim A."/>
            <person name="Hossen Q.M.M."/>
            <person name="Hossain M.Z."/>
            <person name="Ahmed R."/>
            <person name="Khan M.M."/>
            <person name="Islam R."/>
            <person name="Rashid M.M."/>
            <person name="Khan S.A."/>
            <person name="Rahman M.S."/>
            <person name="Alam M."/>
            <person name="Yahiya A.S."/>
            <person name="Khan M.S."/>
            <person name="Azam M.S."/>
            <person name="Haque T."/>
            <person name="Lashkar M.Z.H."/>
            <person name="Akhand A.I."/>
            <person name="Morshed G."/>
            <person name="Roy S."/>
            <person name="Uddin K.S."/>
            <person name="Rabeya T."/>
            <person name="Hossain A.S."/>
            <person name="Chowdhury A."/>
            <person name="Snigdha A.R."/>
            <person name="Mortoza M.S."/>
            <person name="Matin S.A."/>
            <person name="Hoque S.M.E."/>
            <person name="Islam M.K."/>
            <person name="Roy D.K."/>
            <person name="Haider R."/>
            <person name="Moosa M.M."/>
            <person name="Elias S.M."/>
            <person name="Hasan A.M."/>
            <person name="Jahan S."/>
            <person name="Shafiuddin M."/>
            <person name="Mahmood N."/>
            <person name="Shommy N.S."/>
        </authorList>
    </citation>
    <scope>NUCLEOTIDE SEQUENCE [LARGE SCALE GENOMIC DNA]</scope>
    <source>
        <strain evidence="2">cv. O-4</strain>
    </source>
</reference>
<dbReference type="AlphaFoldDB" id="A0A1R3HBG9"/>
<name>A0A1R3HBG9_9ROSI</name>
<sequence>MKDGCGSVNFQDWQACKMRLLLTYTDRKKVIYTHRVVAKSAEDVKQSIRRAWQKRVSFMTSLPFTLSIGEELLTPIQSVCFDNLGLMFAAVLNDCSGHICKYIVVNSAIGYRSKKCWGNTGGSSSSPMLKVNSNFVHTAKAKASKGNKPDHSTMVWNVYLWVMEDPSDWLKFLNLSCK</sequence>
<keyword evidence="2" id="KW-1185">Reference proteome</keyword>
<organism evidence="1 2">
    <name type="scientific">Corchorus olitorius</name>
    <dbReference type="NCBI Taxonomy" id="93759"/>
    <lineage>
        <taxon>Eukaryota</taxon>
        <taxon>Viridiplantae</taxon>
        <taxon>Streptophyta</taxon>
        <taxon>Embryophyta</taxon>
        <taxon>Tracheophyta</taxon>
        <taxon>Spermatophyta</taxon>
        <taxon>Magnoliopsida</taxon>
        <taxon>eudicotyledons</taxon>
        <taxon>Gunneridae</taxon>
        <taxon>Pentapetalae</taxon>
        <taxon>rosids</taxon>
        <taxon>malvids</taxon>
        <taxon>Malvales</taxon>
        <taxon>Malvaceae</taxon>
        <taxon>Grewioideae</taxon>
        <taxon>Apeibeae</taxon>
        <taxon>Corchorus</taxon>
    </lineage>
</organism>